<dbReference type="GO" id="GO:0016706">
    <property type="term" value="F:2-oxoglutarate-dependent dioxygenase activity"/>
    <property type="evidence" value="ECO:0007669"/>
    <property type="project" value="UniProtKB-ARBA"/>
</dbReference>
<keyword evidence="4" id="KW-1185">Reference proteome</keyword>
<dbReference type="Proteomes" id="UP000518300">
    <property type="component" value="Unassembled WGS sequence"/>
</dbReference>
<name>A0A848LKY5_9BACT</name>
<accession>A0A848LKY5</accession>
<gene>
    <name evidence="3" type="ORF">HG543_26485</name>
</gene>
<evidence type="ECO:0000256" key="1">
    <source>
        <dbReference type="ARBA" id="ARBA00001954"/>
    </source>
</evidence>
<dbReference type="SUPFAM" id="SSF51197">
    <property type="entry name" value="Clavaminate synthase-like"/>
    <property type="match status" value="1"/>
</dbReference>
<feature type="region of interest" description="Disordered" evidence="2">
    <location>
        <begin position="282"/>
        <end position="303"/>
    </location>
</feature>
<reference evidence="3 4" key="1">
    <citation type="submission" date="2020-04" db="EMBL/GenBank/DDBJ databases">
        <title>Draft genome of Pyxidicoccus fallax type strain.</title>
        <authorList>
            <person name="Whitworth D.E."/>
        </authorList>
    </citation>
    <scope>NUCLEOTIDE SEQUENCE [LARGE SCALE GENOMIC DNA]</scope>
    <source>
        <strain evidence="3 4">DSM 14698</strain>
    </source>
</reference>
<sequence>MEPSLARAHEPLTSPPTTPVSGREQLLRDGYTVLTGVLNTDEVRRFRALTQRILEAQQGSAEYREKHRAIGSLVDILREPGFVDLICHPNMRAGLASLGFPEPRYQHGIVFNKLPHTPRTFWHQDGTMWDHPAAYEAEPLDLILIYYLVDTHPANGCLRVIPGSHRRRHVLHSQLKGTYTPDLRAMKDPSSPAFQLYPDEQPVPVRAGSLVVTDARLLHAAHANDSDEDRTALSLWYLPSYEALPEVLRARYTLRAGVDDRLPYVPQGWPEEATQRLRTLLPPPYAGTETPLPMNNLPDQRLR</sequence>
<dbReference type="PANTHER" id="PTHR20883:SF48">
    <property type="entry name" value="ECTOINE DIOXYGENASE"/>
    <property type="match status" value="1"/>
</dbReference>
<comment type="cofactor">
    <cofactor evidence="1">
        <name>Fe(2+)</name>
        <dbReference type="ChEBI" id="CHEBI:29033"/>
    </cofactor>
</comment>
<evidence type="ECO:0000313" key="3">
    <source>
        <dbReference type="EMBL" id="NMO18381.1"/>
    </source>
</evidence>
<dbReference type="Pfam" id="PF05721">
    <property type="entry name" value="PhyH"/>
    <property type="match status" value="1"/>
</dbReference>
<dbReference type="AlphaFoldDB" id="A0A848LKY5"/>
<keyword evidence="3" id="KW-0223">Dioxygenase</keyword>
<organism evidence="3 4">
    <name type="scientific">Pyxidicoccus fallax</name>
    <dbReference type="NCBI Taxonomy" id="394095"/>
    <lineage>
        <taxon>Bacteria</taxon>
        <taxon>Pseudomonadati</taxon>
        <taxon>Myxococcota</taxon>
        <taxon>Myxococcia</taxon>
        <taxon>Myxococcales</taxon>
        <taxon>Cystobacterineae</taxon>
        <taxon>Myxococcaceae</taxon>
        <taxon>Pyxidicoccus</taxon>
    </lineage>
</organism>
<dbReference type="PANTHER" id="PTHR20883">
    <property type="entry name" value="PHYTANOYL-COA DIOXYGENASE DOMAIN CONTAINING 1"/>
    <property type="match status" value="1"/>
</dbReference>
<keyword evidence="3" id="KW-0560">Oxidoreductase</keyword>
<feature type="region of interest" description="Disordered" evidence="2">
    <location>
        <begin position="1"/>
        <end position="23"/>
    </location>
</feature>
<dbReference type="EMBL" id="JABBJJ010000134">
    <property type="protein sequence ID" value="NMO18381.1"/>
    <property type="molecule type" value="Genomic_DNA"/>
</dbReference>
<comment type="caution">
    <text evidence="3">The sequence shown here is derived from an EMBL/GenBank/DDBJ whole genome shotgun (WGS) entry which is preliminary data.</text>
</comment>
<evidence type="ECO:0000256" key="2">
    <source>
        <dbReference type="SAM" id="MobiDB-lite"/>
    </source>
</evidence>
<proteinExistence type="predicted"/>
<dbReference type="GO" id="GO:0005506">
    <property type="term" value="F:iron ion binding"/>
    <property type="evidence" value="ECO:0007669"/>
    <property type="project" value="UniProtKB-ARBA"/>
</dbReference>
<dbReference type="RefSeq" id="WP_169347649.1">
    <property type="nucleotide sequence ID" value="NZ_JABBJJ010000134.1"/>
</dbReference>
<dbReference type="InterPro" id="IPR008775">
    <property type="entry name" value="Phytyl_CoA_dOase-like"/>
</dbReference>
<dbReference type="Gene3D" id="2.60.120.620">
    <property type="entry name" value="q2cbj1_9rhob like domain"/>
    <property type="match status" value="1"/>
</dbReference>
<protein>
    <submittedName>
        <fullName evidence="3">Phytanoyl-CoA dioxygenase family protein</fullName>
    </submittedName>
</protein>
<evidence type="ECO:0000313" key="4">
    <source>
        <dbReference type="Proteomes" id="UP000518300"/>
    </source>
</evidence>